<sequence>MSANEKGNMAKPNKKIKINLNVPIKSVKQKDIEGLYQTIDQDRKILIRAAIVRTMKQRKTLKHALLTQEVIHQLSSRFQPKIPVIKKCIETLIEEQCLECQSNKNDVLHYLA</sequence>
<dbReference type="SMART" id="SM00884">
    <property type="entry name" value="Cullin_Nedd8"/>
    <property type="match status" value="1"/>
</dbReference>
<dbReference type="InterPro" id="IPR036388">
    <property type="entry name" value="WH-like_DNA-bd_sf"/>
</dbReference>
<accession>A0A813RCS3</accession>
<dbReference type="InterPro" id="IPR019559">
    <property type="entry name" value="Cullin_neddylation_domain"/>
</dbReference>
<gene>
    <name evidence="4" type="ORF">PYM288_LOCUS3530</name>
</gene>
<dbReference type="Pfam" id="PF10557">
    <property type="entry name" value="Cullin_Nedd8"/>
    <property type="match status" value="1"/>
</dbReference>
<dbReference type="InterPro" id="IPR036390">
    <property type="entry name" value="WH_DNA-bd_sf"/>
</dbReference>
<name>A0A813RCS3_9BILA</name>
<dbReference type="PANTHER" id="PTHR11932">
    <property type="entry name" value="CULLIN"/>
    <property type="match status" value="1"/>
</dbReference>
<evidence type="ECO:0000259" key="3">
    <source>
        <dbReference type="SMART" id="SM00884"/>
    </source>
</evidence>
<evidence type="ECO:0000256" key="1">
    <source>
        <dbReference type="ARBA" id="ARBA00022499"/>
    </source>
</evidence>
<keyword evidence="1" id="KW-1017">Isopeptide bond</keyword>
<dbReference type="SUPFAM" id="SSF46785">
    <property type="entry name" value="Winged helix' DNA-binding domain"/>
    <property type="match status" value="1"/>
</dbReference>
<reference evidence="4" key="1">
    <citation type="submission" date="2021-02" db="EMBL/GenBank/DDBJ databases">
        <authorList>
            <person name="Nowell W R."/>
        </authorList>
    </citation>
    <scope>NUCLEOTIDE SEQUENCE</scope>
</reference>
<dbReference type="AlphaFoldDB" id="A0A813RCS3"/>
<proteinExistence type="predicted"/>
<dbReference type="EMBL" id="CAJNOH010000027">
    <property type="protein sequence ID" value="CAF0779172.1"/>
    <property type="molecule type" value="Genomic_DNA"/>
</dbReference>
<dbReference type="FunFam" id="1.10.10.10:FF:000014">
    <property type="entry name" value="Cullin 1"/>
    <property type="match status" value="1"/>
</dbReference>
<keyword evidence="2" id="KW-0832">Ubl conjugation</keyword>
<comment type="caution">
    <text evidence="4">The sequence shown here is derived from an EMBL/GenBank/DDBJ whole genome shotgun (WGS) entry which is preliminary data.</text>
</comment>
<dbReference type="Gene3D" id="1.10.10.10">
    <property type="entry name" value="Winged helix-like DNA-binding domain superfamily/Winged helix DNA-binding domain"/>
    <property type="match status" value="1"/>
</dbReference>
<evidence type="ECO:0000313" key="5">
    <source>
        <dbReference type="Proteomes" id="UP000663854"/>
    </source>
</evidence>
<evidence type="ECO:0000313" key="4">
    <source>
        <dbReference type="EMBL" id="CAF0779172.1"/>
    </source>
</evidence>
<feature type="domain" description="Cullin neddylation" evidence="3">
    <location>
        <begin position="39"/>
        <end position="106"/>
    </location>
</feature>
<protein>
    <recommendedName>
        <fullName evidence="3">Cullin neddylation domain-containing protein</fullName>
    </recommendedName>
</protein>
<dbReference type="InterPro" id="IPR045093">
    <property type="entry name" value="Cullin"/>
</dbReference>
<evidence type="ECO:0000256" key="2">
    <source>
        <dbReference type="ARBA" id="ARBA00022843"/>
    </source>
</evidence>
<organism evidence="4 5">
    <name type="scientific">Rotaria sordida</name>
    <dbReference type="NCBI Taxonomy" id="392033"/>
    <lineage>
        <taxon>Eukaryota</taxon>
        <taxon>Metazoa</taxon>
        <taxon>Spiralia</taxon>
        <taxon>Gnathifera</taxon>
        <taxon>Rotifera</taxon>
        <taxon>Eurotatoria</taxon>
        <taxon>Bdelloidea</taxon>
        <taxon>Philodinida</taxon>
        <taxon>Philodinidae</taxon>
        <taxon>Rotaria</taxon>
    </lineage>
</organism>
<dbReference type="Proteomes" id="UP000663854">
    <property type="component" value="Unassembled WGS sequence"/>
</dbReference>